<reference evidence="1 2" key="1">
    <citation type="submission" date="2024-08" db="EMBL/GenBank/DDBJ databases">
        <title>Insights into the chromosomal genome structure of Flemingia macrophylla.</title>
        <authorList>
            <person name="Ding Y."/>
            <person name="Zhao Y."/>
            <person name="Bi W."/>
            <person name="Wu M."/>
            <person name="Zhao G."/>
            <person name="Gong Y."/>
            <person name="Li W."/>
            <person name="Zhang P."/>
        </authorList>
    </citation>
    <scope>NUCLEOTIDE SEQUENCE [LARGE SCALE GENOMIC DNA]</scope>
    <source>
        <strain evidence="1">DYQJB</strain>
        <tissue evidence="1">Leaf</tissue>
    </source>
</reference>
<evidence type="ECO:0000313" key="2">
    <source>
        <dbReference type="Proteomes" id="UP001603857"/>
    </source>
</evidence>
<comment type="caution">
    <text evidence="1">The sequence shown here is derived from an EMBL/GenBank/DDBJ whole genome shotgun (WGS) entry which is preliminary data.</text>
</comment>
<accession>A0ABD1LV98</accession>
<organism evidence="1 2">
    <name type="scientific">Flemingia macrophylla</name>
    <dbReference type="NCBI Taxonomy" id="520843"/>
    <lineage>
        <taxon>Eukaryota</taxon>
        <taxon>Viridiplantae</taxon>
        <taxon>Streptophyta</taxon>
        <taxon>Embryophyta</taxon>
        <taxon>Tracheophyta</taxon>
        <taxon>Spermatophyta</taxon>
        <taxon>Magnoliopsida</taxon>
        <taxon>eudicotyledons</taxon>
        <taxon>Gunneridae</taxon>
        <taxon>Pentapetalae</taxon>
        <taxon>rosids</taxon>
        <taxon>fabids</taxon>
        <taxon>Fabales</taxon>
        <taxon>Fabaceae</taxon>
        <taxon>Papilionoideae</taxon>
        <taxon>50 kb inversion clade</taxon>
        <taxon>NPAAA clade</taxon>
        <taxon>indigoferoid/millettioid clade</taxon>
        <taxon>Phaseoleae</taxon>
        <taxon>Flemingia</taxon>
    </lineage>
</organism>
<sequence length="54" mass="6008">MRLVIGGDRKPLLDPDHDRVPQFLVSELTVLTRENFLSSSCIMSSCNLASRTTS</sequence>
<keyword evidence="2" id="KW-1185">Reference proteome</keyword>
<evidence type="ECO:0000313" key="1">
    <source>
        <dbReference type="EMBL" id="KAL2327429.1"/>
    </source>
</evidence>
<evidence type="ECO:0008006" key="3">
    <source>
        <dbReference type="Google" id="ProtNLM"/>
    </source>
</evidence>
<proteinExistence type="predicted"/>
<protein>
    <recommendedName>
        <fullName evidence="3">Ycf15</fullName>
    </recommendedName>
</protein>
<name>A0ABD1LV98_9FABA</name>
<dbReference type="EMBL" id="JBGMDY010000007">
    <property type="protein sequence ID" value="KAL2327429.1"/>
    <property type="molecule type" value="Genomic_DNA"/>
</dbReference>
<gene>
    <name evidence="1" type="ORF">Fmac_020856</name>
</gene>
<dbReference type="Proteomes" id="UP001603857">
    <property type="component" value="Unassembled WGS sequence"/>
</dbReference>
<dbReference type="AlphaFoldDB" id="A0ABD1LV98"/>